<dbReference type="Pfam" id="PF01370">
    <property type="entry name" value="Epimerase"/>
    <property type="match status" value="1"/>
</dbReference>
<dbReference type="GO" id="GO:0047526">
    <property type="term" value="F:2'-hydroxyisoflavone reductase activity"/>
    <property type="evidence" value="ECO:0007669"/>
    <property type="project" value="UniProtKB-EC"/>
</dbReference>
<dbReference type="AlphaFoldDB" id="A0A841HW34"/>
<keyword evidence="2" id="KW-0560">Oxidoreductase</keyword>
<evidence type="ECO:0000259" key="1">
    <source>
        <dbReference type="Pfam" id="PF01370"/>
    </source>
</evidence>
<dbReference type="GO" id="GO:0005737">
    <property type="term" value="C:cytoplasm"/>
    <property type="evidence" value="ECO:0007669"/>
    <property type="project" value="TreeGrafter"/>
</dbReference>
<dbReference type="InterPro" id="IPR051783">
    <property type="entry name" value="NAD(P)-dependent_oxidoreduct"/>
</dbReference>
<gene>
    <name evidence="2" type="ORF">HNR42_000286</name>
</gene>
<dbReference type="PANTHER" id="PTHR48079:SF6">
    <property type="entry name" value="NAD(P)-BINDING DOMAIN-CONTAINING PROTEIN-RELATED"/>
    <property type="match status" value="1"/>
</dbReference>
<name>A0A841HW34_9DEIO</name>
<organism evidence="2 3">
    <name type="scientific">Deinobacterium chartae</name>
    <dbReference type="NCBI Taxonomy" id="521158"/>
    <lineage>
        <taxon>Bacteria</taxon>
        <taxon>Thermotogati</taxon>
        <taxon>Deinococcota</taxon>
        <taxon>Deinococci</taxon>
        <taxon>Deinococcales</taxon>
        <taxon>Deinococcaceae</taxon>
        <taxon>Deinobacterium</taxon>
    </lineage>
</organism>
<dbReference type="RefSeq" id="WP_183983734.1">
    <property type="nucleotide sequence ID" value="NZ_JACHHG010000001.1"/>
</dbReference>
<comment type="caution">
    <text evidence="2">The sequence shown here is derived from an EMBL/GenBank/DDBJ whole genome shotgun (WGS) entry which is preliminary data.</text>
</comment>
<dbReference type="EC" id="1.3.1.45" evidence="2"/>
<sequence>MDILVLGGGQFVGRHIVEAALANGHRVATFNRGRTGSQLFPEVERILGDRTGDLSALENRRFDAVIDVSGYVPRFVRNSAQLLRDRSDFYLFISTISVYAPGTDAPDEDSPVGTLEDETVEEVTGATYGPLKALCEQEVRAAFGERCAVVRPGLVAGPFDPTDRFTYWPHRVDLGGEVLAPGRPGGRFQYVDVRDLAAFALHLVEKQHDGTFNAVRPPELWGDLLEAARLASGAEARFIWADEAFLAEQGVRPWVDLPMWIPEGPDAGLTRVSSARALAAGMPVRPLGETVLDTLNWDRSRGAEEFRWALSPEREREVLDAWTARHG</sequence>
<reference evidence="2 3" key="1">
    <citation type="submission" date="2020-08" db="EMBL/GenBank/DDBJ databases">
        <title>Genomic Encyclopedia of Type Strains, Phase IV (KMG-IV): sequencing the most valuable type-strain genomes for metagenomic binning, comparative biology and taxonomic classification.</title>
        <authorList>
            <person name="Goeker M."/>
        </authorList>
    </citation>
    <scope>NUCLEOTIDE SEQUENCE [LARGE SCALE GENOMIC DNA]</scope>
    <source>
        <strain evidence="2 3">DSM 21458</strain>
    </source>
</reference>
<dbReference type="PANTHER" id="PTHR48079">
    <property type="entry name" value="PROTEIN YEEZ"/>
    <property type="match status" value="1"/>
</dbReference>
<dbReference type="InterPro" id="IPR001509">
    <property type="entry name" value="Epimerase_deHydtase"/>
</dbReference>
<dbReference type="Proteomes" id="UP000569951">
    <property type="component" value="Unassembled WGS sequence"/>
</dbReference>
<dbReference type="InterPro" id="IPR036291">
    <property type="entry name" value="NAD(P)-bd_dom_sf"/>
</dbReference>
<protein>
    <submittedName>
        <fullName evidence="2">2'-hydroxyisoflavone reductase</fullName>
        <ecNumber evidence="2">1.3.1.45</ecNumber>
    </submittedName>
</protein>
<keyword evidence="3" id="KW-1185">Reference proteome</keyword>
<dbReference type="SUPFAM" id="SSF51735">
    <property type="entry name" value="NAD(P)-binding Rossmann-fold domains"/>
    <property type="match status" value="1"/>
</dbReference>
<dbReference type="GO" id="GO:0004029">
    <property type="term" value="F:aldehyde dehydrogenase (NAD+) activity"/>
    <property type="evidence" value="ECO:0007669"/>
    <property type="project" value="TreeGrafter"/>
</dbReference>
<feature type="domain" description="NAD-dependent epimerase/dehydratase" evidence="1">
    <location>
        <begin position="3"/>
        <end position="213"/>
    </location>
</feature>
<evidence type="ECO:0000313" key="3">
    <source>
        <dbReference type="Proteomes" id="UP000569951"/>
    </source>
</evidence>
<proteinExistence type="predicted"/>
<evidence type="ECO:0000313" key="2">
    <source>
        <dbReference type="EMBL" id="MBB6096874.1"/>
    </source>
</evidence>
<accession>A0A841HW34</accession>
<dbReference type="Gene3D" id="3.40.50.720">
    <property type="entry name" value="NAD(P)-binding Rossmann-like Domain"/>
    <property type="match status" value="1"/>
</dbReference>
<dbReference type="EMBL" id="JACHHG010000001">
    <property type="protein sequence ID" value="MBB6096874.1"/>
    <property type="molecule type" value="Genomic_DNA"/>
</dbReference>